<protein>
    <submittedName>
        <fullName evidence="2">Acetyltransferase</fullName>
    </submittedName>
</protein>
<dbReference type="PANTHER" id="PTHR43792">
    <property type="entry name" value="GNAT FAMILY, PUTATIVE (AFU_ORTHOLOGUE AFUA_3G00765)-RELATED-RELATED"/>
    <property type="match status" value="1"/>
</dbReference>
<keyword evidence="3" id="KW-1185">Reference proteome</keyword>
<evidence type="ECO:0000313" key="2">
    <source>
        <dbReference type="EMBL" id="GHB27204.1"/>
    </source>
</evidence>
<proteinExistence type="predicted"/>
<dbReference type="EMBL" id="BMXE01000002">
    <property type="protein sequence ID" value="GHB27204.1"/>
    <property type="molecule type" value="Genomic_DNA"/>
</dbReference>
<gene>
    <name evidence="2" type="ORF">GCM10007094_14420</name>
</gene>
<organism evidence="2 3">
    <name type="scientific">Pseudovibrio japonicus</name>
    <dbReference type="NCBI Taxonomy" id="366534"/>
    <lineage>
        <taxon>Bacteria</taxon>
        <taxon>Pseudomonadati</taxon>
        <taxon>Pseudomonadota</taxon>
        <taxon>Alphaproteobacteria</taxon>
        <taxon>Hyphomicrobiales</taxon>
        <taxon>Stappiaceae</taxon>
        <taxon>Pseudovibrio</taxon>
    </lineage>
</organism>
<evidence type="ECO:0000313" key="3">
    <source>
        <dbReference type="Proteomes" id="UP000637980"/>
    </source>
</evidence>
<accession>A0ABQ3E9P9</accession>
<reference evidence="3" key="1">
    <citation type="journal article" date="2019" name="Int. J. Syst. Evol. Microbiol.">
        <title>The Global Catalogue of Microorganisms (GCM) 10K type strain sequencing project: providing services to taxonomists for standard genome sequencing and annotation.</title>
        <authorList>
            <consortium name="The Broad Institute Genomics Platform"/>
            <consortium name="The Broad Institute Genome Sequencing Center for Infectious Disease"/>
            <person name="Wu L."/>
            <person name="Ma J."/>
        </authorList>
    </citation>
    <scope>NUCLEOTIDE SEQUENCE [LARGE SCALE GENOMIC DNA]</scope>
    <source>
        <strain evidence="3">KCTC 12861</strain>
    </source>
</reference>
<dbReference type="Proteomes" id="UP000637980">
    <property type="component" value="Unassembled WGS sequence"/>
</dbReference>
<dbReference type="SUPFAM" id="SSF55729">
    <property type="entry name" value="Acyl-CoA N-acyltransferases (Nat)"/>
    <property type="match status" value="1"/>
</dbReference>
<dbReference type="RefSeq" id="WP_189436083.1">
    <property type="nucleotide sequence ID" value="NZ_BMXE01000002.1"/>
</dbReference>
<dbReference type="InterPro" id="IPR016181">
    <property type="entry name" value="Acyl_CoA_acyltransferase"/>
</dbReference>
<dbReference type="InterPro" id="IPR051531">
    <property type="entry name" value="N-acetyltransferase"/>
</dbReference>
<dbReference type="Gene3D" id="3.40.630.30">
    <property type="match status" value="1"/>
</dbReference>
<dbReference type="InterPro" id="IPR000182">
    <property type="entry name" value="GNAT_dom"/>
</dbReference>
<sequence length="198" mass="23207">MVETLIEKCPRIETERLVLRKWEQRDLDGLVEMNADPRVMEFFPDVMPREKSAHMHEFLMEKQEDRGYACPVVEDRVSGRFLGFCGLNIPTYPKPLPFDPCVEVGWRLIPEAWGKGIAQEAAKIWLKFGFETLKLDEIVSFTTETNLRSQKLMQRLGMARNAKDDFDHPMLEPDHPLVRHVLYRLNKDRFESVSKTWA</sequence>
<name>A0ABQ3E9P9_9HYPH</name>
<evidence type="ECO:0000259" key="1">
    <source>
        <dbReference type="PROSITE" id="PS51186"/>
    </source>
</evidence>
<comment type="caution">
    <text evidence="2">The sequence shown here is derived from an EMBL/GenBank/DDBJ whole genome shotgun (WGS) entry which is preliminary data.</text>
</comment>
<dbReference type="PROSITE" id="PS51186">
    <property type="entry name" value="GNAT"/>
    <property type="match status" value="1"/>
</dbReference>
<dbReference type="Pfam" id="PF13302">
    <property type="entry name" value="Acetyltransf_3"/>
    <property type="match status" value="1"/>
</dbReference>
<feature type="domain" description="N-acetyltransferase" evidence="1">
    <location>
        <begin position="17"/>
        <end position="188"/>
    </location>
</feature>
<dbReference type="PANTHER" id="PTHR43792:SF1">
    <property type="entry name" value="N-ACETYLTRANSFERASE DOMAIN-CONTAINING PROTEIN"/>
    <property type="match status" value="1"/>
</dbReference>